<evidence type="ECO:0000256" key="1">
    <source>
        <dbReference type="ARBA" id="ARBA00023015"/>
    </source>
</evidence>
<dbReference type="PANTHER" id="PTHR24567">
    <property type="entry name" value="CRP FAMILY TRANSCRIPTIONAL REGULATORY PROTEIN"/>
    <property type="match status" value="1"/>
</dbReference>
<dbReference type="Proteomes" id="UP000258927">
    <property type="component" value="Chromosome"/>
</dbReference>
<dbReference type="InterPro" id="IPR000595">
    <property type="entry name" value="cNMP-bd_dom"/>
</dbReference>
<dbReference type="InterPro" id="IPR050397">
    <property type="entry name" value="Env_Response_Regulators"/>
</dbReference>
<dbReference type="GO" id="GO:0003700">
    <property type="term" value="F:DNA-binding transcription factor activity"/>
    <property type="evidence" value="ECO:0007669"/>
    <property type="project" value="TreeGrafter"/>
</dbReference>
<feature type="domain" description="Cyclic nucleotide-binding" evidence="4">
    <location>
        <begin position="18"/>
        <end position="138"/>
    </location>
</feature>
<evidence type="ECO:0000256" key="3">
    <source>
        <dbReference type="ARBA" id="ARBA00023163"/>
    </source>
</evidence>
<dbReference type="InterPro" id="IPR012318">
    <property type="entry name" value="HTH_CRP"/>
</dbReference>
<accession>A0A2R4MA65</accession>
<dbReference type="Gene3D" id="1.10.10.10">
    <property type="entry name" value="Winged helix-like DNA-binding domain superfamily/Winged helix DNA-binding domain"/>
    <property type="match status" value="1"/>
</dbReference>
<evidence type="ECO:0000259" key="4">
    <source>
        <dbReference type="PROSITE" id="PS50042"/>
    </source>
</evidence>
<sequence length="234" mass="26480">MQKKAPKIDPSLVADFPLFNDMKKEDIGDILEKGVAKHYKKGDRFFDQFDEATHFFLMLDGYLEVSKTTEEGSQVIMRHFGVGELFGVAPAIAQKNYPATSRALVDCVAILWENKFWDLFLVEHPQFIKNAYSAIGQRLAQSQERIVEMSTEQVERRVAHAVMRLTHQCGVKTETGILIDFPVSRQDIAEMTGTTLHTVSRLFSAWSTKGLMQVGRQKIEVLEAHKLALLAQGH</sequence>
<dbReference type="InterPro" id="IPR014710">
    <property type="entry name" value="RmlC-like_jellyroll"/>
</dbReference>
<dbReference type="PROSITE" id="PS50042">
    <property type="entry name" value="CNMP_BINDING_3"/>
    <property type="match status" value="1"/>
</dbReference>
<evidence type="ECO:0000313" key="6">
    <source>
        <dbReference type="EMBL" id="AVX02937.1"/>
    </source>
</evidence>
<name>A0A2R4MA65_9HYPH</name>
<proteinExistence type="predicted"/>
<dbReference type="PANTHER" id="PTHR24567:SF28">
    <property type="entry name" value="LISTERIOLYSIN REGULATORY PROTEIN"/>
    <property type="match status" value="1"/>
</dbReference>
<evidence type="ECO:0000256" key="2">
    <source>
        <dbReference type="ARBA" id="ARBA00023125"/>
    </source>
</evidence>
<protein>
    <submittedName>
        <fullName evidence="6">CRP-like cAMP-activated global transcriptional regulator</fullName>
    </submittedName>
</protein>
<dbReference type="Pfam" id="PF00027">
    <property type="entry name" value="cNMP_binding"/>
    <property type="match status" value="1"/>
</dbReference>
<dbReference type="SMART" id="SM00419">
    <property type="entry name" value="HTH_CRP"/>
    <property type="match status" value="1"/>
</dbReference>
<keyword evidence="2" id="KW-0238">DNA-binding</keyword>
<dbReference type="SUPFAM" id="SSF46785">
    <property type="entry name" value="Winged helix' DNA-binding domain"/>
    <property type="match status" value="1"/>
</dbReference>
<organism evidence="6 7">
    <name type="scientific">Maritalea myrionectae</name>
    <dbReference type="NCBI Taxonomy" id="454601"/>
    <lineage>
        <taxon>Bacteria</taxon>
        <taxon>Pseudomonadati</taxon>
        <taxon>Pseudomonadota</taxon>
        <taxon>Alphaproteobacteria</taxon>
        <taxon>Hyphomicrobiales</taxon>
        <taxon>Devosiaceae</taxon>
        <taxon>Maritalea</taxon>
    </lineage>
</organism>
<keyword evidence="7" id="KW-1185">Reference proteome</keyword>
<dbReference type="EMBL" id="CP021330">
    <property type="protein sequence ID" value="AVX02937.1"/>
    <property type="molecule type" value="Genomic_DNA"/>
</dbReference>
<gene>
    <name evidence="6" type="ORF">MXMO3_00390</name>
</gene>
<dbReference type="InterPro" id="IPR036388">
    <property type="entry name" value="WH-like_DNA-bd_sf"/>
</dbReference>
<dbReference type="GO" id="GO:0003677">
    <property type="term" value="F:DNA binding"/>
    <property type="evidence" value="ECO:0007669"/>
    <property type="project" value="UniProtKB-KW"/>
</dbReference>
<feature type="domain" description="HTH crp-type" evidence="5">
    <location>
        <begin position="152"/>
        <end position="225"/>
    </location>
</feature>
<dbReference type="SUPFAM" id="SSF51206">
    <property type="entry name" value="cAMP-binding domain-like"/>
    <property type="match status" value="1"/>
</dbReference>
<dbReference type="CDD" id="cd00038">
    <property type="entry name" value="CAP_ED"/>
    <property type="match status" value="1"/>
</dbReference>
<keyword evidence="1" id="KW-0805">Transcription regulation</keyword>
<dbReference type="InterPro" id="IPR036390">
    <property type="entry name" value="WH_DNA-bd_sf"/>
</dbReference>
<dbReference type="AlphaFoldDB" id="A0A2R4MA65"/>
<dbReference type="Gene3D" id="2.60.120.10">
    <property type="entry name" value="Jelly Rolls"/>
    <property type="match status" value="1"/>
</dbReference>
<dbReference type="RefSeq" id="WP_117394762.1">
    <property type="nucleotide sequence ID" value="NZ_CP021330.1"/>
</dbReference>
<reference evidence="6 7" key="1">
    <citation type="submission" date="2017-05" db="EMBL/GenBank/DDBJ databases">
        <title>Genome Analysis of Maritalea myrionectae HL2708#5.</title>
        <authorList>
            <consortium name="Cotde Inc.-PKNU"/>
            <person name="Jang D."/>
            <person name="Oh H.-M."/>
        </authorList>
    </citation>
    <scope>NUCLEOTIDE SEQUENCE [LARGE SCALE GENOMIC DNA]</scope>
    <source>
        <strain evidence="6 7">HL2708#5</strain>
    </source>
</reference>
<dbReference type="PROSITE" id="PS51063">
    <property type="entry name" value="HTH_CRP_2"/>
    <property type="match status" value="1"/>
</dbReference>
<dbReference type="Pfam" id="PF13545">
    <property type="entry name" value="HTH_Crp_2"/>
    <property type="match status" value="1"/>
</dbReference>
<dbReference type="STRING" id="1122213.GCA_000423365_03102"/>
<dbReference type="SMART" id="SM00100">
    <property type="entry name" value="cNMP"/>
    <property type="match status" value="1"/>
</dbReference>
<dbReference type="GO" id="GO:0005829">
    <property type="term" value="C:cytosol"/>
    <property type="evidence" value="ECO:0007669"/>
    <property type="project" value="TreeGrafter"/>
</dbReference>
<evidence type="ECO:0000259" key="5">
    <source>
        <dbReference type="PROSITE" id="PS51063"/>
    </source>
</evidence>
<evidence type="ECO:0000313" key="7">
    <source>
        <dbReference type="Proteomes" id="UP000258927"/>
    </source>
</evidence>
<keyword evidence="3" id="KW-0804">Transcription</keyword>
<dbReference type="KEGG" id="mmyr:MXMO3_00390"/>
<dbReference type="InterPro" id="IPR018490">
    <property type="entry name" value="cNMP-bd_dom_sf"/>
</dbReference>